<proteinExistence type="predicted"/>
<accession>A0A316D7S9</accession>
<feature type="transmembrane region" description="Helical" evidence="7">
    <location>
        <begin position="49"/>
        <end position="69"/>
    </location>
</feature>
<dbReference type="OrthoDB" id="9775268at2"/>
<keyword evidence="5 7" id="KW-1133">Transmembrane helix</keyword>
<evidence type="ECO:0000256" key="1">
    <source>
        <dbReference type="ARBA" id="ARBA00004651"/>
    </source>
</evidence>
<dbReference type="Proteomes" id="UP000245634">
    <property type="component" value="Unassembled WGS sequence"/>
</dbReference>
<organism evidence="8 9">
    <name type="scientific">Tumebacillus permanentifrigoris</name>
    <dbReference type="NCBI Taxonomy" id="378543"/>
    <lineage>
        <taxon>Bacteria</taxon>
        <taxon>Bacillati</taxon>
        <taxon>Bacillota</taxon>
        <taxon>Bacilli</taxon>
        <taxon>Bacillales</taxon>
        <taxon>Alicyclobacillaceae</taxon>
        <taxon>Tumebacillus</taxon>
    </lineage>
</organism>
<evidence type="ECO:0000256" key="5">
    <source>
        <dbReference type="ARBA" id="ARBA00022989"/>
    </source>
</evidence>
<dbReference type="Pfam" id="PF07690">
    <property type="entry name" value="MFS_1"/>
    <property type="match status" value="1"/>
</dbReference>
<reference evidence="8 9" key="1">
    <citation type="submission" date="2018-05" db="EMBL/GenBank/DDBJ databases">
        <title>Genomic Encyclopedia of Type Strains, Phase IV (KMG-IV): sequencing the most valuable type-strain genomes for metagenomic binning, comparative biology and taxonomic classification.</title>
        <authorList>
            <person name="Goeker M."/>
        </authorList>
    </citation>
    <scope>NUCLEOTIDE SEQUENCE [LARGE SCALE GENOMIC DNA]</scope>
    <source>
        <strain evidence="8 9">DSM 18773</strain>
    </source>
</reference>
<comment type="subcellular location">
    <subcellularLocation>
        <location evidence="1">Cell membrane</location>
        <topology evidence="1">Multi-pass membrane protein</topology>
    </subcellularLocation>
</comment>
<sequence>MREFLQRNPRFLRFWMATWASELGDWVRNITMTFLVLDLTNGSAVSLSVNLFCEFAPIFLFGLFVGALADRWNRKKTIMGAFTFRAIIMLCLIVAYLTGSLYLIYACAFVSAFGTLFFRSSSMAFLMLFVEPDDRKLAASMRQTSNSTMMLLGPSLGASFYLGVGTAGSLAVTITLFLTAALLISTIQVEQPVSTSQRTFGGIWKDVQNGFHYSWNNPYVRPLLFINIMYGMAAGLINVLEVFIITDFLDLPKEMMAMLASVQGGGMFLASLFIGKWKLPMHRMVPGGMMVAGVFLAGMVAYDSFYATAGSLVLFSVGLMMVNIGMAALLQNKVDFSYQGRAGMSISTTFNGVMVTTMLMSGWLHQTFTIRPVIMISGLLAALSGLVLYGVFDRIVRRENDLLPAKSEAA</sequence>
<name>A0A316D7S9_9BACL</name>
<feature type="transmembrane region" description="Helical" evidence="7">
    <location>
        <begin position="312"/>
        <end position="330"/>
    </location>
</feature>
<keyword evidence="6 7" id="KW-0472">Membrane</keyword>
<evidence type="ECO:0000256" key="4">
    <source>
        <dbReference type="ARBA" id="ARBA00022692"/>
    </source>
</evidence>
<dbReference type="PANTHER" id="PTHR43266">
    <property type="entry name" value="MACROLIDE-EFFLUX PROTEIN"/>
    <property type="match status" value="1"/>
</dbReference>
<feature type="transmembrane region" description="Helical" evidence="7">
    <location>
        <begin position="78"/>
        <end position="97"/>
    </location>
</feature>
<feature type="transmembrane region" description="Helical" evidence="7">
    <location>
        <begin position="223"/>
        <end position="245"/>
    </location>
</feature>
<keyword evidence="9" id="KW-1185">Reference proteome</keyword>
<dbReference type="EMBL" id="QGGL01000012">
    <property type="protein sequence ID" value="PWK10325.1"/>
    <property type="molecule type" value="Genomic_DNA"/>
</dbReference>
<feature type="transmembrane region" description="Helical" evidence="7">
    <location>
        <begin position="257"/>
        <end position="275"/>
    </location>
</feature>
<evidence type="ECO:0000256" key="3">
    <source>
        <dbReference type="ARBA" id="ARBA00022475"/>
    </source>
</evidence>
<dbReference type="InterPro" id="IPR036259">
    <property type="entry name" value="MFS_trans_sf"/>
</dbReference>
<evidence type="ECO:0000256" key="6">
    <source>
        <dbReference type="ARBA" id="ARBA00023136"/>
    </source>
</evidence>
<feature type="transmembrane region" description="Helical" evidence="7">
    <location>
        <begin position="287"/>
        <end position="306"/>
    </location>
</feature>
<keyword evidence="3" id="KW-1003">Cell membrane</keyword>
<evidence type="ECO:0000256" key="7">
    <source>
        <dbReference type="SAM" id="Phobius"/>
    </source>
</evidence>
<keyword evidence="4 7" id="KW-0812">Transmembrane</keyword>
<dbReference type="SUPFAM" id="SSF103473">
    <property type="entry name" value="MFS general substrate transporter"/>
    <property type="match status" value="1"/>
</dbReference>
<protein>
    <submittedName>
        <fullName evidence="8">Fucose permease</fullName>
    </submittedName>
</protein>
<keyword evidence="2" id="KW-0813">Transport</keyword>
<evidence type="ECO:0000313" key="8">
    <source>
        <dbReference type="EMBL" id="PWK10325.1"/>
    </source>
</evidence>
<dbReference type="GO" id="GO:0022857">
    <property type="term" value="F:transmembrane transporter activity"/>
    <property type="evidence" value="ECO:0007669"/>
    <property type="project" value="InterPro"/>
</dbReference>
<comment type="caution">
    <text evidence="8">The sequence shown here is derived from an EMBL/GenBank/DDBJ whole genome shotgun (WGS) entry which is preliminary data.</text>
</comment>
<feature type="transmembrane region" description="Helical" evidence="7">
    <location>
        <begin position="370"/>
        <end position="392"/>
    </location>
</feature>
<feature type="transmembrane region" description="Helical" evidence="7">
    <location>
        <begin position="342"/>
        <end position="364"/>
    </location>
</feature>
<dbReference type="PANTHER" id="PTHR43266:SF8">
    <property type="entry name" value="MACROLIDE-EFFLUX PROTEIN"/>
    <property type="match status" value="1"/>
</dbReference>
<dbReference type="Gene3D" id="1.20.1250.20">
    <property type="entry name" value="MFS general substrate transporter like domains"/>
    <property type="match status" value="1"/>
</dbReference>
<dbReference type="RefSeq" id="WP_109690054.1">
    <property type="nucleotide sequence ID" value="NZ_QGGL01000012.1"/>
</dbReference>
<dbReference type="AlphaFoldDB" id="A0A316D7S9"/>
<dbReference type="GO" id="GO:0005886">
    <property type="term" value="C:plasma membrane"/>
    <property type="evidence" value="ECO:0007669"/>
    <property type="project" value="UniProtKB-SubCell"/>
</dbReference>
<evidence type="ECO:0000256" key="2">
    <source>
        <dbReference type="ARBA" id="ARBA00022448"/>
    </source>
</evidence>
<gene>
    <name evidence="8" type="ORF">C7459_112147</name>
</gene>
<dbReference type="CDD" id="cd06173">
    <property type="entry name" value="MFS_MefA_like"/>
    <property type="match status" value="1"/>
</dbReference>
<feature type="transmembrane region" description="Helical" evidence="7">
    <location>
        <begin position="103"/>
        <end position="128"/>
    </location>
</feature>
<dbReference type="InterPro" id="IPR011701">
    <property type="entry name" value="MFS"/>
</dbReference>
<evidence type="ECO:0000313" key="9">
    <source>
        <dbReference type="Proteomes" id="UP000245634"/>
    </source>
</evidence>